<organism evidence="1 2">
    <name type="scientific">[Clostridium] methylpentosum DSM 5476</name>
    <dbReference type="NCBI Taxonomy" id="537013"/>
    <lineage>
        <taxon>Bacteria</taxon>
        <taxon>Bacillati</taxon>
        <taxon>Bacillota</taxon>
        <taxon>Clostridia</taxon>
        <taxon>Eubacteriales</taxon>
        <taxon>Oscillospiraceae</taxon>
        <taxon>Oscillospiraceae incertae sedis</taxon>
    </lineage>
</organism>
<dbReference type="EMBL" id="ACEC01000113">
    <property type="protein sequence ID" value="EEG29246.1"/>
    <property type="molecule type" value="Genomic_DNA"/>
</dbReference>
<evidence type="ECO:0000313" key="2">
    <source>
        <dbReference type="Proteomes" id="UP000003340"/>
    </source>
</evidence>
<reference evidence="1 2" key="1">
    <citation type="submission" date="2009-01" db="EMBL/GenBank/DDBJ databases">
        <authorList>
            <person name="Fulton L."/>
            <person name="Clifton S."/>
            <person name="Fulton B."/>
            <person name="Xu J."/>
            <person name="Minx P."/>
            <person name="Pepin K.H."/>
            <person name="Johnson M."/>
            <person name="Bhonagiri V."/>
            <person name="Nash W.E."/>
            <person name="Mardis E.R."/>
            <person name="Wilson R.K."/>
        </authorList>
    </citation>
    <scope>NUCLEOTIDE SEQUENCE [LARGE SCALE GENOMIC DNA]</scope>
    <source>
        <strain evidence="1 2">DSM 5476</strain>
    </source>
</reference>
<accession>C0EGZ3</accession>
<evidence type="ECO:0000313" key="1">
    <source>
        <dbReference type="EMBL" id="EEG29246.1"/>
    </source>
</evidence>
<comment type="caution">
    <text evidence="1">The sequence shown here is derived from an EMBL/GenBank/DDBJ whole genome shotgun (WGS) entry which is preliminary data.</text>
</comment>
<proteinExistence type="predicted"/>
<dbReference type="AlphaFoldDB" id="C0EGZ3"/>
<dbReference type="STRING" id="537013.CLOSTMETH_03137"/>
<sequence>MTAVGLFEHIQIVVEVNTGEKYKSPYFSGCCTSRYPLSAAADFVGTAYHASSGCCSCFSTLVLP</sequence>
<protein>
    <submittedName>
        <fullName evidence="1">Uncharacterized protein</fullName>
    </submittedName>
</protein>
<reference evidence="1 2" key="2">
    <citation type="submission" date="2009-02" db="EMBL/GenBank/DDBJ databases">
        <title>Draft genome sequence of Clostridium methylpentosum (DSM 5476).</title>
        <authorList>
            <person name="Sudarsanam P."/>
            <person name="Ley R."/>
            <person name="Guruge J."/>
            <person name="Turnbaugh P.J."/>
            <person name="Mahowald M."/>
            <person name="Liep D."/>
            <person name="Gordon J."/>
        </authorList>
    </citation>
    <scope>NUCLEOTIDE SEQUENCE [LARGE SCALE GENOMIC DNA]</scope>
    <source>
        <strain evidence="1 2">DSM 5476</strain>
    </source>
</reference>
<keyword evidence="2" id="KW-1185">Reference proteome</keyword>
<name>C0EGZ3_9FIRM</name>
<gene>
    <name evidence="1" type="ORF">CLOSTMETH_03137</name>
</gene>
<dbReference type="Proteomes" id="UP000003340">
    <property type="component" value="Unassembled WGS sequence"/>
</dbReference>
<dbReference type="HOGENOM" id="CLU_2859815_0_0_9"/>